<dbReference type="Proteomes" id="UP000276568">
    <property type="component" value="Unassembled WGS sequence"/>
</dbReference>
<evidence type="ECO:0000256" key="12">
    <source>
        <dbReference type="ARBA" id="ARBA00047398"/>
    </source>
</evidence>
<keyword evidence="9 13" id="KW-0067">ATP-binding</keyword>
<dbReference type="HAMAP" id="MF_00041">
    <property type="entry name" value="Cys_tRNA_synth"/>
    <property type="match status" value="1"/>
</dbReference>
<gene>
    <name evidence="13" type="primary">cysS</name>
    <name evidence="15" type="ORF">EDX97_02615</name>
</gene>
<keyword evidence="16" id="KW-1185">Reference proteome</keyword>
<evidence type="ECO:0000256" key="3">
    <source>
        <dbReference type="ARBA" id="ARBA00011245"/>
    </source>
</evidence>
<feature type="binding site" evidence="13">
    <location>
        <position position="273"/>
    </location>
    <ligand>
        <name>ATP</name>
        <dbReference type="ChEBI" id="CHEBI:30616"/>
    </ligand>
</feature>
<reference evidence="15 16" key="1">
    <citation type="submission" date="2018-11" db="EMBL/GenBank/DDBJ databases">
        <title>Clostridium sp. nov., a member of the family Erysipelotrichaceae isolated from pig faeces.</title>
        <authorList>
            <person name="Chang Y.-H."/>
        </authorList>
    </citation>
    <scope>NUCLEOTIDE SEQUENCE [LARGE SCALE GENOMIC DNA]</scope>
    <source>
        <strain evidence="15 16">YH-panp20</strain>
    </source>
</reference>
<dbReference type="GO" id="GO:0008270">
    <property type="term" value="F:zinc ion binding"/>
    <property type="evidence" value="ECO:0007669"/>
    <property type="project" value="UniProtKB-UniRule"/>
</dbReference>
<evidence type="ECO:0000313" key="15">
    <source>
        <dbReference type="EMBL" id="RNM31468.1"/>
    </source>
</evidence>
<dbReference type="PANTHER" id="PTHR10890">
    <property type="entry name" value="CYSTEINYL-TRNA SYNTHETASE"/>
    <property type="match status" value="1"/>
</dbReference>
<evidence type="ECO:0000256" key="10">
    <source>
        <dbReference type="ARBA" id="ARBA00022917"/>
    </source>
</evidence>
<dbReference type="NCBIfam" id="TIGR00435">
    <property type="entry name" value="cysS"/>
    <property type="match status" value="1"/>
</dbReference>
<keyword evidence="10 13" id="KW-0648">Protein biosynthesis</keyword>
<evidence type="ECO:0000313" key="16">
    <source>
        <dbReference type="Proteomes" id="UP000276568"/>
    </source>
</evidence>
<feature type="short sequence motif" description="'HIGH' region" evidence="13">
    <location>
        <begin position="29"/>
        <end position="39"/>
    </location>
</feature>
<evidence type="ECO:0000256" key="1">
    <source>
        <dbReference type="ARBA" id="ARBA00004496"/>
    </source>
</evidence>
<dbReference type="SMART" id="SM00840">
    <property type="entry name" value="DALR_2"/>
    <property type="match status" value="1"/>
</dbReference>
<comment type="subunit">
    <text evidence="3 13">Monomer.</text>
</comment>
<comment type="catalytic activity">
    <reaction evidence="12 13">
        <text>tRNA(Cys) + L-cysteine + ATP = L-cysteinyl-tRNA(Cys) + AMP + diphosphate</text>
        <dbReference type="Rhea" id="RHEA:17773"/>
        <dbReference type="Rhea" id="RHEA-COMP:9661"/>
        <dbReference type="Rhea" id="RHEA-COMP:9679"/>
        <dbReference type="ChEBI" id="CHEBI:30616"/>
        <dbReference type="ChEBI" id="CHEBI:33019"/>
        <dbReference type="ChEBI" id="CHEBI:35235"/>
        <dbReference type="ChEBI" id="CHEBI:78442"/>
        <dbReference type="ChEBI" id="CHEBI:78517"/>
        <dbReference type="ChEBI" id="CHEBI:456215"/>
        <dbReference type="EC" id="6.1.1.16"/>
    </reaction>
</comment>
<keyword evidence="4 13" id="KW-0963">Cytoplasm</keyword>
<feature type="domain" description="Cysteinyl-tRNA synthetase class Ia DALR" evidence="14">
    <location>
        <begin position="352"/>
        <end position="423"/>
    </location>
</feature>
<dbReference type="InterPro" id="IPR032678">
    <property type="entry name" value="tRNA-synt_1_cat_dom"/>
</dbReference>
<name>A0A3N0I3H4_9FIRM</name>
<dbReference type="GO" id="GO:0006423">
    <property type="term" value="P:cysteinyl-tRNA aminoacylation"/>
    <property type="evidence" value="ECO:0007669"/>
    <property type="project" value="UniProtKB-UniRule"/>
</dbReference>
<comment type="subcellular location">
    <subcellularLocation>
        <location evidence="1 13">Cytoplasm</location>
    </subcellularLocation>
</comment>
<keyword evidence="5 13" id="KW-0436">Ligase</keyword>
<dbReference type="Pfam" id="PF09190">
    <property type="entry name" value="DALR_2"/>
    <property type="match status" value="1"/>
</dbReference>
<dbReference type="Pfam" id="PF01406">
    <property type="entry name" value="tRNA-synt_1e"/>
    <property type="match status" value="1"/>
</dbReference>
<evidence type="ECO:0000256" key="5">
    <source>
        <dbReference type="ARBA" id="ARBA00022598"/>
    </source>
</evidence>
<dbReference type="Gene3D" id="1.20.120.1910">
    <property type="entry name" value="Cysteine-tRNA ligase, C-terminal anti-codon recognition domain"/>
    <property type="match status" value="1"/>
</dbReference>
<evidence type="ECO:0000256" key="2">
    <source>
        <dbReference type="ARBA" id="ARBA00005594"/>
    </source>
</evidence>
<dbReference type="SUPFAM" id="SSF47323">
    <property type="entry name" value="Anticodon-binding domain of a subclass of class I aminoacyl-tRNA synthetases"/>
    <property type="match status" value="1"/>
</dbReference>
<evidence type="ECO:0000256" key="9">
    <source>
        <dbReference type="ARBA" id="ARBA00022840"/>
    </source>
</evidence>
<evidence type="ECO:0000256" key="11">
    <source>
        <dbReference type="ARBA" id="ARBA00023146"/>
    </source>
</evidence>
<feature type="binding site" evidence="13">
    <location>
        <position position="206"/>
    </location>
    <ligand>
        <name>Zn(2+)</name>
        <dbReference type="ChEBI" id="CHEBI:29105"/>
    </ligand>
</feature>
<feature type="binding site" evidence="13">
    <location>
        <position position="236"/>
    </location>
    <ligand>
        <name>Zn(2+)</name>
        <dbReference type="ChEBI" id="CHEBI:29105"/>
    </ligand>
</feature>
<comment type="cofactor">
    <cofactor evidence="13">
        <name>Zn(2+)</name>
        <dbReference type="ChEBI" id="CHEBI:29105"/>
    </cofactor>
    <text evidence="13">Binds 1 zinc ion per subunit.</text>
</comment>
<evidence type="ECO:0000256" key="8">
    <source>
        <dbReference type="ARBA" id="ARBA00022833"/>
    </source>
</evidence>
<comment type="similarity">
    <text evidence="2 13">Belongs to the class-I aminoacyl-tRNA synthetase family.</text>
</comment>
<dbReference type="OrthoDB" id="9815130at2"/>
<dbReference type="PRINTS" id="PR00983">
    <property type="entry name" value="TRNASYNTHCYS"/>
</dbReference>
<dbReference type="GO" id="GO:0005524">
    <property type="term" value="F:ATP binding"/>
    <property type="evidence" value="ECO:0007669"/>
    <property type="project" value="UniProtKB-UniRule"/>
</dbReference>
<dbReference type="EC" id="6.1.1.16" evidence="13"/>
<evidence type="ECO:0000256" key="13">
    <source>
        <dbReference type="HAMAP-Rule" id="MF_00041"/>
    </source>
</evidence>
<evidence type="ECO:0000256" key="7">
    <source>
        <dbReference type="ARBA" id="ARBA00022741"/>
    </source>
</evidence>
<evidence type="ECO:0000256" key="4">
    <source>
        <dbReference type="ARBA" id="ARBA00022490"/>
    </source>
</evidence>
<dbReference type="InterPro" id="IPR024909">
    <property type="entry name" value="Cys-tRNA/MSH_ligase"/>
</dbReference>
<comment type="caution">
    <text evidence="15">The sequence shown here is derived from an EMBL/GenBank/DDBJ whole genome shotgun (WGS) entry which is preliminary data.</text>
</comment>
<evidence type="ECO:0000256" key="6">
    <source>
        <dbReference type="ARBA" id="ARBA00022723"/>
    </source>
</evidence>
<dbReference type="InterPro" id="IPR009080">
    <property type="entry name" value="tRNAsynth_Ia_anticodon-bd"/>
</dbReference>
<evidence type="ECO:0000259" key="14">
    <source>
        <dbReference type="SMART" id="SM00840"/>
    </source>
</evidence>
<protein>
    <recommendedName>
        <fullName evidence="13">Cysteine--tRNA ligase</fullName>
        <ecNumber evidence="13">6.1.1.16</ecNumber>
    </recommendedName>
    <alternativeName>
        <fullName evidence="13">Cysteinyl-tRNA synthetase</fullName>
        <shortName evidence="13">CysRS</shortName>
    </alternativeName>
</protein>
<sequence>MKLYNSLTQKIETLEPIVPGEVSMYVCGPTVYNYPHVGNARPIVVFDTLKKALEVQGLKVKYVSNYTDVDDKIIHAAIENNVSEKEITDKYIKAYAQTRSDLHADQPDVTPRVTETMDQVIAFIQKLIDEGAAYQVDGDVYFRVSADSKYGELSHQNSEDLMVGARIDENDKKENPLDFTLWKATDEGIQWDTPWSKGRPGWHTECVVMIQDVFKKPLIDIHGGGLDLKFPHHENEIAQCECVNHTHLANMWVHNGMINIKDDKASKFEKMSKSIGNVQWAKDLIAEYGGNTIRWILISTHYRAPLNLSNESFTTAQKELGRIETAYRQAQVKLQIADANKSDEVDTTLWQSFLDALNDDLNTPNAISTVFEAVKQLNQSLRTRQMDTDKVSMLLNTVEKMLYVLGIEFEPVVLTTEDKETYRAWREAVKAKNFDVADTYRAKLQAKGIL</sequence>
<dbReference type="AlphaFoldDB" id="A0A3N0I3H4"/>
<proteinExistence type="inferred from homology"/>
<feature type="short sequence motif" description="'KMSKS' region" evidence="13">
    <location>
        <begin position="270"/>
        <end position="274"/>
    </location>
</feature>
<keyword evidence="8 13" id="KW-0862">Zinc</keyword>
<feature type="binding site" evidence="13">
    <location>
        <position position="232"/>
    </location>
    <ligand>
        <name>Zn(2+)</name>
        <dbReference type="ChEBI" id="CHEBI:29105"/>
    </ligand>
</feature>
<feature type="binding site" evidence="13">
    <location>
        <position position="27"/>
    </location>
    <ligand>
        <name>Zn(2+)</name>
        <dbReference type="ChEBI" id="CHEBI:29105"/>
    </ligand>
</feature>
<keyword evidence="6 13" id="KW-0479">Metal-binding</keyword>
<dbReference type="RefSeq" id="WP_128519629.1">
    <property type="nucleotide sequence ID" value="NZ_CAUWBR010000020.1"/>
</dbReference>
<dbReference type="CDD" id="cd00672">
    <property type="entry name" value="CysRS_core"/>
    <property type="match status" value="1"/>
</dbReference>
<dbReference type="EMBL" id="RJQC01000001">
    <property type="protein sequence ID" value="RNM31468.1"/>
    <property type="molecule type" value="Genomic_DNA"/>
</dbReference>
<dbReference type="PANTHER" id="PTHR10890:SF3">
    <property type="entry name" value="CYSTEINE--TRNA LIGASE, CYTOPLASMIC"/>
    <property type="match status" value="1"/>
</dbReference>
<organism evidence="15 16">
    <name type="scientific">Absicoccus porci</name>
    <dbReference type="NCBI Taxonomy" id="2486576"/>
    <lineage>
        <taxon>Bacteria</taxon>
        <taxon>Bacillati</taxon>
        <taxon>Bacillota</taxon>
        <taxon>Erysipelotrichia</taxon>
        <taxon>Erysipelotrichales</taxon>
        <taxon>Erysipelotrichaceae</taxon>
        <taxon>Absicoccus</taxon>
    </lineage>
</organism>
<dbReference type="GO" id="GO:0004817">
    <property type="term" value="F:cysteine-tRNA ligase activity"/>
    <property type="evidence" value="ECO:0007669"/>
    <property type="project" value="UniProtKB-UniRule"/>
</dbReference>
<keyword evidence="7 13" id="KW-0547">Nucleotide-binding</keyword>
<dbReference type="InterPro" id="IPR015273">
    <property type="entry name" value="Cys-tRNA-synt_Ia_DALR"/>
</dbReference>
<dbReference type="Gene3D" id="3.40.50.620">
    <property type="entry name" value="HUPs"/>
    <property type="match status" value="1"/>
</dbReference>
<accession>A0A3N0I3H4</accession>
<dbReference type="SUPFAM" id="SSF52374">
    <property type="entry name" value="Nucleotidylyl transferase"/>
    <property type="match status" value="1"/>
</dbReference>
<dbReference type="InterPro" id="IPR015803">
    <property type="entry name" value="Cys-tRNA-ligase"/>
</dbReference>
<dbReference type="GO" id="GO:0005829">
    <property type="term" value="C:cytosol"/>
    <property type="evidence" value="ECO:0007669"/>
    <property type="project" value="TreeGrafter"/>
</dbReference>
<dbReference type="InterPro" id="IPR014729">
    <property type="entry name" value="Rossmann-like_a/b/a_fold"/>
</dbReference>
<keyword evidence="11 13" id="KW-0030">Aminoacyl-tRNA synthetase</keyword>